<dbReference type="Gene3D" id="3.40.50.1820">
    <property type="entry name" value="alpha/beta hydrolase"/>
    <property type="match status" value="1"/>
</dbReference>
<keyword evidence="2" id="KW-0378">Hydrolase</keyword>
<dbReference type="Proteomes" id="UP000574690">
    <property type="component" value="Unassembled WGS sequence"/>
</dbReference>
<dbReference type="GO" id="GO:0016787">
    <property type="term" value="F:hydrolase activity"/>
    <property type="evidence" value="ECO:0007669"/>
    <property type="project" value="UniProtKB-KW"/>
</dbReference>
<accession>A0A850C018</accession>
<evidence type="ECO:0000259" key="1">
    <source>
        <dbReference type="Pfam" id="PF12697"/>
    </source>
</evidence>
<gene>
    <name evidence="2" type="ORF">HOQ43_04590</name>
</gene>
<comment type="caution">
    <text evidence="2">The sequence shown here is derived from an EMBL/GenBank/DDBJ whole genome shotgun (WGS) entry which is preliminary data.</text>
</comment>
<reference evidence="2 3" key="1">
    <citation type="submission" date="2020-05" db="EMBL/GenBank/DDBJ databases">
        <title>DNA-SIP metagenomic assembled genomes.</title>
        <authorList>
            <person name="Yu J."/>
        </authorList>
    </citation>
    <scope>NUCLEOTIDE SEQUENCE [LARGE SCALE GENOMIC DNA]</scope>
    <source>
        <strain evidence="2">Bin5.27</strain>
    </source>
</reference>
<dbReference type="SUPFAM" id="SSF53474">
    <property type="entry name" value="alpha/beta-Hydrolases"/>
    <property type="match status" value="1"/>
</dbReference>
<protein>
    <submittedName>
        <fullName evidence="2">Alpha/beta fold hydrolase</fullName>
    </submittedName>
</protein>
<feature type="domain" description="AB hydrolase-1" evidence="1">
    <location>
        <begin position="5"/>
        <end position="54"/>
    </location>
</feature>
<feature type="non-terminal residue" evidence="2">
    <location>
        <position position="56"/>
    </location>
</feature>
<dbReference type="InterPro" id="IPR000073">
    <property type="entry name" value="AB_hydrolase_1"/>
</dbReference>
<dbReference type="Pfam" id="PF12697">
    <property type="entry name" value="Abhydrolase_6"/>
    <property type="match status" value="1"/>
</dbReference>
<name>A0A850C018_9ACTN</name>
<organism evidence="2 3">
    <name type="scientific">Glycomyces artemisiae</name>
    <dbReference type="NCBI Taxonomy" id="1076443"/>
    <lineage>
        <taxon>Bacteria</taxon>
        <taxon>Bacillati</taxon>
        <taxon>Actinomycetota</taxon>
        <taxon>Actinomycetes</taxon>
        <taxon>Glycomycetales</taxon>
        <taxon>Glycomycetaceae</taxon>
        <taxon>Glycomyces</taxon>
    </lineage>
</organism>
<sequence>MTPTFVLIHGSNANSFSWAPLMRELALRGHRSLAVDLPGHGFAAGMPSAYQTQDAA</sequence>
<proteinExistence type="predicted"/>
<evidence type="ECO:0000313" key="2">
    <source>
        <dbReference type="EMBL" id="NUQ87725.1"/>
    </source>
</evidence>
<dbReference type="AlphaFoldDB" id="A0A850C018"/>
<dbReference type="InterPro" id="IPR029058">
    <property type="entry name" value="AB_hydrolase_fold"/>
</dbReference>
<evidence type="ECO:0000313" key="3">
    <source>
        <dbReference type="Proteomes" id="UP000574690"/>
    </source>
</evidence>
<dbReference type="EMBL" id="JABFXE010000195">
    <property type="protein sequence ID" value="NUQ87725.1"/>
    <property type="molecule type" value="Genomic_DNA"/>
</dbReference>